<organism evidence="2 3">
    <name type="scientific">Vitrella brassicaformis (strain CCMP3155)</name>
    <dbReference type="NCBI Taxonomy" id="1169540"/>
    <lineage>
        <taxon>Eukaryota</taxon>
        <taxon>Sar</taxon>
        <taxon>Alveolata</taxon>
        <taxon>Colpodellida</taxon>
        <taxon>Vitrellaceae</taxon>
        <taxon>Vitrella</taxon>
    </lineage>
</organism>
<sequence>MDSSASIASEAAAAAVAAAASAALNHDPCEDLLCDVLFSLAAHACDVAKAVADKTGYKWTPPALQGERPRGPSQRQLDITSYSLWCNYMRTLLKVRHPGHQGPSKEELSELWAELPADEKAPWEKQALQTEGLTAREEVVPLQRPSKEMRASERAQEPHGFEKDDKEGAEGEEGDDERGGILKRIKTEKP</sequence>
<evidence type="ECO:0008006" key="4">
    <source>
        <dbReference type="Google" id="ProtNLM"/>
    </source>
</evidence>
<feature type="compositionally biased region" description="Basic and acidic residues" evidence="1">
    <location>
        <begin position="177"/>
        <end position="190"/>
    </location>
</feature>
<dbReference type="AlphaFoldDB" id="A0A0G4GSD0"/>
<dbReference type="Gene3D" id="1.10.30.10">
    <property type="entry name" value="High mobility group box domain"/>
    <property type="match status" value="1"/>
</dbReference>
<feature type="region of interest" description="Disordered" evidence="1">
    <location>
        <begin position="119"/>
        <end position="190"/>
    </location>
</feature>
<protein>
    <recommendedName>
        <fullName evidence="4">HMG box domain-containing protein</fullName>
    </recommendedName>
</protein>
<accession>A0A0G4GSD0</accession>
<feature type="compositionally biased region" description="Basic and acidic residues" evidence="1">
    <location>
        <begin position="134"/>
        <end position="169"/>
    </location>
</feature>
<evidence type="ECO:0000313" key="3">
    <source>
        <dbReference type="Proteomes" id="UP000041254"/>
    </source>
</evidence>
<name>A0A0G4GSD0_VITBC</name>
<dbReference type="InParanoid" id="A0A0G4GSD0"/>
<gene>
    <name evidence="2" type="ORF">Vbra_18496</name>
</gene>
<evidence type="ECO:0000256" key="1">
    <source>
        <dbReference type="SAM" id="MobiDB-lite"/>
    </source>
</evidence>
<evidence type="ECO:0000313" key="2">
    <source>
        <dbReference type="EMBL" id="CEM33331.1"/>
    </source>
</evidence>
<dbReference type="CDD" id="cd00084">
    <property type="entry name" value="HMG-box_SF"/>
    <property type="match status" value="1"/>
</dbReference>
<keyword evidence="3" id="KW-1185">Reference proteome</keyword>
<dbReference type="VEuPathDB" id="CryptoDB:Vbra_18496"/>
<dbReference type="SUPFAM" id="SSF47095">
    <property type="entry name" value="HMG-box"/>
    <property type="match status" value="1"/>
</dbReference>
<dbReference type="InterPro" id="IPR036910">
    <property type="entry name" value="HMG_box_dom_sf"/>
</dbReference>
<proteinExistence type="predicted"/>
<dbReference type="Proteomes" id="UP000041254">
    <property type="component" value="Unassembled WGS sequence"/>
</dbReference>
<reference evidence="2 3" key="1">
    <citation type="submission" date="2014-11" db="EMBL/GenBank/DDBJ databases">
        <authorList>
            <person name="Zhu J."/>
            <person name="Qi W."/>
            <person name="Song R."/>
        </authorList>
    </citation>
    <scope>NUCLEOTIDE SEQUENCE [LARGE SCALE GENOMIC DNA]</scope>
</reference>
<dbReference type="EMBL" id="CDMY01000781">
    <property type="protein sequence ID" value="CEM33331.1"/>
    <property type="molecule type" value="Genomic_DNA"/>
</dbReference>